<dbReference type="AlphaFoldDB" id="A0A080N3B9"/>
<keyword evidence="1" id="KW-0472">Membrane</keyword>
<evidence type="ECO:0000313" key="3">
    <source>
        <dbReference type="Proteomes" id="UP000028730"/>
    </source>
</evidence>
<dbReference type="STRING" id="1341695.BBOMB_1024"/>
<reference evidence="2 3" key="1">
    <citation type="journal article" date="2014" name="Appl. Environ. Microbiol.">
        <title>Genomic encyclopedia of type strains of the genus Bifidobacterium.</title>
        <authorList>
            <person name="Milani C."/>
            <person name="Lugli G.A."/>
            <person name="Duranti S."/>
            <person name="Turroni F."/>
            <person name="Bottacini F."/>
            <person name="Mangifesta M."/>
            <person name="Sanchez B."/>
            <person name="Viappiani A."/>
            <person name="Mancabelli L."/>
            <person name="Taminiau B."/>
            <person name="Delcenserie V."/>
            <person name="Barrangou R."/>
            <person name="Margolles A."/>
            <person name="van Sinderen D."/>
            <person name="Ventura M."/>
        </authorList>
    </citation>
    <scope>NUCLEOTIDE SEQUENCE [LARGE SCALE GENOMIC DNA]</scope>
    <source>
        <strain evidence="2 3">DSM 19703</strain>
    </source>
</reference>
<dbReference type="Proteomes" id="UP000028730">
    <property type="component" value="Unassembled WGS sequence"/>
</dbReference>
<evidence type="ECO:0000313" key="2">
    <source>
        <dbReference type="EMBL" id="KFF31638.1"/>
    </source>
</evidence>
<proteinExistence type="predicted"/>
<accession>A0A080N3B9</accession>
<organism evidence="2 3">
    <name type="scientific">Bifidobacterium bombi DSM 19703</name>
    <dbReference type="NCBI Taxonomy" id="1341695"/>
    <lineage>
        <taxon>Bacteria</taxon>
        <taxon>Bacillati</taxon>
        <taxon>Actinomycetota</taxon>
        <taxon>Actinomycetes</taxon>
        <taxon>Bifidobacteriales</taxon>
        <taxon>Bifidobacteriaceae</taxon>
        <taxon>Bifidobacterium</taxon>
    </lineage>
</organism>
<dbReference type="eggNOG" id="ENOG5032H66">
    <property type="taxonomic scope" value="Bacteria"/>
</dbReference>
<keyword evidence="1" id="KW-1133">Transmembrane helix</keyword>
<evidence type="ECO:0000256" key="1">
    <source>
        <dbReference type="SAM" id="Phobius"/>
    </source>
</evidence>
<name>A0A080N3B9_9BIFI</name>
<dbReference type="EMBL" id="ATLK01000001">
    <property type="protein sequence ID" value="KFF31638.1"/>
    <property type="molecule type" value="Genomic_DNA"/>
</dbReference>
<keyword evidence="1" id="KW-0812">Transmembrane</keyword>
<keyword evidence="3" id="KW-1185">Reference proteome</keyword>
<feature type="transmembrane region" description="Helical" evidence="1">
    <location>
        <begin position="101"/>
        <end position="121"/>
    </location>
</feature>
<gene>
    <name evidence="2" type="ORF">BBOMB_1024</name>
</gene>
<protein>
    <submittedName>
        <fullName evidence="2">Uncharacterized protein</fullName>
    </submittedName>
</protein>
<feature type="transmembrane region" description="Helical" evidence="1">
    <location>
        <begin position="76"/>
        <end position="95"/>
    </location>
</feature>
<sequence length="126" mass="12812">MSDVMQAEMLTADQVAQALPGDVGATGPTQVRPIGSDELARLAIATPDVQAGRAEDAPKHVDAGYTPVFNSQVRTAVYVLALVASVVGLGLMAFGHPDVGGFVSTAAGVIAAGFGVTYNPIRMTGK</sequence>
<comment type="caution">
    <text evidence="2">The sequence shown here is derived from an EMBL/GenBank/DDBJ whole genome shotgun (WGS) entry which is preliminary data.</text>
</comment>